<sequence>MMSFIKRSKTTTHQRRDWRAKTTTTKKGGTDHLNTCTWPCVLQQKVTQTNKQHLKRTRSQHIHWMPLQRDRNNKRGARDSKLIDSIKYPARHYNSIIYPFLAIYTTTTDNGLFLSCYFFSPEAKTESCVT</sequence>
<dbReference type="AlphaFoldDB" id="A0A8X6H855"/>
<feature type="compositionally biased region" description="Basic residues" evidence="1">
    <location>
        <begin position="1"/>
        <end position="13"/>
    </location>
</feature>
<evidence type="ECO:0000256" key="1">
    <source>
        <dbReference type="SAM" id="MobiDB-lite"/>
    </source>
</evidence>
<protein>
    <submittedName>
        <fullName evidence="2">Uncharacterized protein</fullName>
    </submittedName>
</protein>
<gene>
    <name evidence="2" type="ORF">TNCT_260741</name>
</gene>
<comment type="caution">
    <text evidence="2">The sequence shown here is derived from an EMBL/GenBank/DDBJ whole genome shotgun (WGS) entry which is preliminary data.</text>
</comment>
<name>A0A8X6H855_TRICU</name>
<accession>A0A8X6H855</accession>
<evidence type="ECO:0000313" key="2">
    <source>
        <dbReference type="EMBL" id="GFR18524.1"/>
    </source>
</evidence>
<keyword evidence="3" id="KW-1185">Reference proteome</keyword>
<evidence type="ECO:0000313" key="3">
    <source>
        <dbReference type="Proteomes" id="UP000887116"/>
    </source>
</evidence>
<dbReference type="Proteomes" id="UP000887116">
    <property type="component" value="Unassembled WGS sequence"/>
</dbReference>
<reference evidence="2" key="1">
    <citation type="submission" date="2020-07" db="EMBL/GenBank/DDBJ databases">
        <title>Multicomponent nature underlies the extraordinary mechanical properties of spider dragline silk.</title>
        <authorList>
            <person name="Kono N."/>
            <person name="Nakamura H."/>
            <person name="Mori M."/>
            <person name="Yoshida Y."/>
            <person name="Ohtoshi R."/>
            <person name="Malay A.D."/>
            <person name="Moran D.A.P."/>
            <person name="Tomita M."/>
            <person name="Numata K."/>
            <person name="Arakawa K."/>
        </authorList>
    </citation>
    <scope>NUCLEOTIDE SEQUENCE</scope>
</reference>
<organism evidence="2 3">
    <name type="scientific">Trichonephila clavata</name>
    <name type="common">Joro spider</name>
    <name type="synonym">Nephila clavata</name>
    <dbReference type="NCBI Taxonomy" id="2740835"/>
    <lineage>
        <taxon>Eukaryota</taxon>
        <taxon>Metazoa</taxon>
        <taxon>Ecdysozoa</taxon>
        <taxon>Arthropoda</taxon>
        <taxon>Chelicerata</taxon>
        <taxon>Arachnida</taxon>
        <taxon>Araneae</taxon>
        <taxon>Araneomorphae</taxon>
        <taxon>Entelegynae</taxon>
        <taxon>Araneoidea</taxon>
        <taxon>Nephilidae</taxon>
        <taxon>Trichonephila</taxon>
    </lineage>
</organism>
<feature type="region of interest" description="Disordered" evidence="1">
    <location>
        <begin position="1"/>
        <end position="26"/>
    </location>
</feature>
<proteinExistence type="predicted"/>
<dbReference type="EMBL" id="BMAO01027625">
    <property type="protein sequence ID" value="GFR18524.1"/>
    <property type="molecule type" value="Genomic_DNA"/>
</dbReference>